<evidence type="ECO:0000259" key="7">
    <source>
        <dbReference type="Pfam" id="PF08281"/>
    </source>
</evidence>
<accession>A0A6I6JNE6</accession>
<dbReference type="Gene3D" id="1.10.1740.10">
    <property type="match status" value="1"/>
</dbReference>
<dbReference type="SUPFAM" id="SSF88946">
    <property type="entry name" value="Sigma2 domain of RNA polymerase sigma factors"/>
    <property type="match status" value="1"/>
</dbReference>
<dbReference type="Gene3D" id="1.10.10.10">
    <property type="entry name" value="Winged helix-like DNA-binding domain superfamily/Winged helix DNA-binding domain"/>
    <property type="match status" value="1"/>
</dbReference>
<dbReference type="AlphaFoldDB" id="A0A6I6JNE6"/>
<dbReference type="Pfam" id="PF04542">
    <property type="entry name" value="Sigma70_r2"/>
    <property type="match status" value="1"/>
</dbReference>
<dbReference type="EMBL" id="CP046401">
    <property type="protein sequence ID" value="QGY42629.1"/>
    <property type="molecule type" value="Genomic_DNA"/>
</dbReference>
<gene>
    <name evidence="8" type="ORF">GM418_02855</name>
</gene>
<dbReference type="InterPro" id="IPR007627">
    <property type="entry name" value="RNA_pol_sigma70_r2"/>
</dbReference>
<feature type="domain" description="RNA polymerase sigma factor 70 region 4 type 2" evidence="7">
    <location>
        <begin position="133"/>
        <end position="180"/>
    </location>
</feature>
<evidence type="ECO:0000256" key="2">
    <source>
        <dbReference type="ARBA" id="ARBA00023015"/>
    </source>
</evidence>
<dbReference type="Proteomes" id="UP000428260">
    <property type="component" value="Chromosome"/>
</dbReference>
<evidence type="ECO:0000256" key="4">
    <source>
        <dbReference type="ARBA" id="ARBA00023125"/>
    </source>
</evidence>
<reference evidence="8 9" key="1">
    <citation type="submission" date="2019-11" db="EMBL/GenBank/DDBJ databases">
        <authorList>
            <person name="Zheng R.K."/>
            <person name="Sun C.M."/>
        </authorList>
    </citation>
    <scope>NUCLEOTIDE SEQUENCE [LARGE SCALE GENOMIC DNA]</scope>
    <source>
        <strain evidence="8 9">WC007</strain>
    </source>
</reference>
<dbReference type="InterPro" id="IPR013324">
    <property type="entry name" value="RNA_pol_sigma_r3/r4-like"/>
</dbReference>
<evidence type="ECO:0000259" key="6">
    <source>
        <dbReference type="Pfam" id="PF04542"/>
    </source>
</evidence>
<organism evidence="8 9">
    <name type="scientific">Maribellus comscasis</name>
    <dbReference type="NCBI Taxonomy" id="2681766"/>
    <lineage>
        <taxon>Bacteria</taxon>
        <taxon>Pseudomonadati</taxon>
        <taxon>Bacteroidota</taxon>
        <taxon>Bacteroidia</taxon>
        <taxon>Marinilabiliales</taxon>
        <taxon>Prolixibacteraceae</taxon>
        <taxon>Maribellus</taxon>
    </lineage>
</organism>
<evidence type="ECO:0000313" key="8">
    <source>
        <dbReference type="EMBL" id="QGY42629.1"/>
    </source>
</evidence>
<dbReference type="InterPro" id="IPR013249">
    <property type="entry name" value="RNA_pol_sigma70_r4_t2"/>
</dbReference>
<keyword evidence="2" id="KW-0805">Transcription regulation</keyword>
<dbReference type="Pfam" id="PF08281">
    <property type="entry name" value="Sigma70_r4_2"/>
    <property type="match status" value="1"/>
</dbReference>
<evidence type="ECO:0000256" key="3">
    <source>
        <dbReference type="ARBA" id="ARBA00023082"/>
    </source>
</evidence>
<dbReference type="InterPro" id="IPR014284">
    <property type="entry name" value="RNA_pol_sigma-70_dom"/>
</dbReference>
<dbReference type="CDD" id="cd06171">
    <property type="entry name" value="Sigma70_r4"/>
    <property type="match status" value="1"/>
</dbReference>
<dbReference type="RefSeq" id="WP_158862956.1">
    <property type="nucleotide sequence ID" value="NZ_CP046401.1"/>
</dbReference>
<protein>
    <submittedName>
        <fullName evidence="8">Sigma-70 family RNA polymerase sigma factor</fullName>
    </submittedName>
</protein>
<dbReference type="NCBIfam" id="TIGR02937">
    <property type="entry name" value="sigma70-ECF"/>
    <property type="match status" value="1"/>
</dbReference>
<evidence type="ECO:0000313" key="9">
    <source>
        <dbReference type="Proteomes" id="UP000428260"/>
    </source>
</evidence>
<evidence type="ECO:0000256" key="5">
    <source>
        <dbReference type="ARBA" id="ARBA00023163"/>
    </source>
</evidence>
<keyword evidence="9" id="KW-1185">Reference proteome</keyword>
<keyword evidence="3" id="KW-0731">Sigma factor</keyword>
<dbReference type="GO" id="GO:0003677">
    <property type="term" value="F:DNA binding"/>
    <property type="evidence" value="ECO:0007669"/>
    <property type="project" value="UniProtKB-KW"/>
</dbReference>
<name>A0A6I6JNE6_9BACT</name>
<dbReference type="SUPFAM" id="SSF88659">
    <property type="entry name" value="Sigma3 and sigma4 domains of RNA polymerase sigma factors"/>
    <property type="match status" value="1"/>
</dbReference>
<comment type="similarity">
    <text evidence="1">Belongs to the sigma-70 factor family. ECF subfamily.</text>
</comment>
<keyword evidence="5" id="KW-0804">Transcription</keyword>
<dbReference type="InterPro" id="IPR036388">
    <property type="entry name" value="WH-like_DNA-bd_sf"/>
</dbReference>
<sequence>MIFIKRNTGDFTDEALMRFIGAGDRAAFDELYNRYHNRLFYYFYRMLGNCEETTNDFLQDIFLKIIDKPQLFNPDYSFKKWIFSVAHNMCKNEYRKRENRKTILQDIIPENIKDEINPDKEDKSRWIEIAFREMEGLSEKSREILVLKYRENFSLDEISEILSLPKGTVKSRLFYARNELAKLVKQIQNMED</sequence>
<dbReference type="InterPro" id="IPR039425">
    <property type="entry name" value="RNA_pol_sigma-70-like"/>
</dbReference>
<dbReference type="PANTHER" id="PTHR43133:SF8">
    <property type="entry name" value="RNA POLYMERASE SIGMA FACTOR HI_1459-RELATED"/>
    <property type="match status" value="1"/>
</dbReference>
<evidence type="ECO:0000256" key="1">
    <source>
        <dbReference type="ARBA" id="ARBA00010641"/>
    </source>
</evidence>
<dbReference type="KEGG" id="mcos:GM418_02855"/>
<dbReference type="PANTHER" id="PTHR43133">
    <property type="entry name" value="RNA POLYMERASE ECF-TYPE SIGMA FACTO"/>
    <property type="match status" value="1"/>
</dbReference>
<keyword evidence="4" id="KW-0238">DNA-binding</keyword>
<proteinExistence type="inferred from homology"/>
<feature type="domain" description="RNA polymerase sigma-70 region 2" evidence="6">
    <location>
        <begin position="31"/>
        <end position="98"/>
    </location>
</feature>
<dbReference type="GO" id="GO:0006352">
    <property type="term" value="P:DNA-templated transcription initiation"/>
    <property type="evidence" value="ECO:0007669"/>
    <property type="project" value="InterPro"/>
</dbReference>
<dbReference type="InterPro" id="IPR013325">
    <property type="entry name" value="RNA_pol_sigma_r2"/>
</dbReference>
<dbReference type="GO" id="GO:0016987">
    <property type="term" value="F:sigma factor activity"/>
    <property type="evidence" value="ECO:0007669"/>
    <property type="project" value="UniProtKB-KW"/>
</dbReference>